<keyword evidence="2" id="KW-1185">Reference proteome</keyword>
<evidence type="ECO:0000313" key="2">
    <source>
        <dbReference type="Proteomes" id="UP000634136"/>
    </source>
</evidence>
<organism evidence="1 2">
    <name type="scientific">Senna tora</name>
    <dbReference type="NCBI Taxonomy" id="362788"/>
    <lineage>
        <taxon>Eukaryota</taxon>
        <taxon>Viridiplantae</taxon>
        <taxon>Streptophyta</taxon>
        <taxon>Embryophyta</taxon>
        <taxon>Tracheophyta</taxon>
        <taxon>Spermatophyta</taxon>
        <taxon>Magnoliopsida</taxon>
        <taxon>eudicotyledons</taxon>
        <taxon>Gunneridae</taxon>
        <taxon>Pentapetalae</taxon>
        <taxon>rosids</taxon>
        <taxon>fabids</taxon>
        <taxon>Fabales</taxon>
        <taxon>Fabaceae</taxon>
        <taxon>Caesalpinioideae</taxon>
        <taxon>Cassia clade</taxon>
        <taxon>Senna</taxon>
    </lineage>
</organism>
<name>A0A834T7V1_9FABA</name>
<gene>
    <name evidence="1" type="ORF">G2W53_030655</name>
</gene>
<comment type="caution">
    <text evidence="1">The sequence shown here is derived from an EMBL/GenBank/DDBJ whole genome shotgun (WGS) entry which is preliminary data.</text>
</comment>
<sequence length="44" mass="5061">MVIPARLSPEEHLFFSLLLSLHTGVARSVRERERGKEGPLNFRN</sequence>
<dbReference type="Proteomes" id="UP000634136">
    <property type="component" value="Unassembled WGS sequence"/>
</dbReference>
<reference evidence="1" key="1">
    <citation type="submission" date="2020-09" db="EMBL/GenBank/DDBJ databases">
        <title>Genome-Enabled Discovery of Anthraquinone Biosynthesis in Senna tora.</title>
        <authorList>
            <person name="Kang S.-H."/>
            <person name="Pandey R.P."/>
            <person name="Lee C.-M."/>
            <person name="Sim J.-S."/>
            <person name="Jeong J.-T."/>
            <person name="Choi B.-S."/>
            <person name="Jung M."/>
            <person name="Ginzburg D."/>
            <person name="Zhao K."/>
            <person name="Won S.Y."/>
            <person name="Oh T.-J."/>
            <person name="Yu Y."/>
            <person name="Kim N.-H."/>
            <person name="Lee O.R."/>
            <person name="Lee T.-H."/>
            <person name="Bashyal P."/>
            <person name="Kim T.-S."/>
            <person name="Lee W.-H."/>
            <person name="Kawkins C."/>
            <person name="Kim C.-K."/>
            <person name="Kim J.S."/>
            <person name="Ahn B.O."/>
            <person name="Rhee S.Y."/>
            <person name="Sohng J.K."/>
        </authorList>
    </citation>
    <scope>NUCLEOTIDE SEQUENCE</scope>
    <source>
        <tissue evidence="1">Leaf</tissue>
    </source>
</reference>
<evidence type="ECO:0000313" key="1">
    <source>
        <dbReference type="EMBL" id="KAF7816686.1"/>
    </source>
</evidence>
<accession>A0A834T7V1</accession>
<protein>
    <submittedName>
        <fullName evidence="1">Uncharacterized protein</fullName>
    </submittedName>
</protein>
<proteinExistence type="predicted"/>
<dbReference type="AlphaFoldDB" id="A0A834T7V1"/>
<dbReference type="EMBL" id="JAAIUW010000009">
    <property type="protein sequence ID" value="KAF7816686.1"/>
    <property type="molecule type" value="Genomic_DNA"/>
</dbReference>